<keyword evidence="3" id="KW-1185">Reference proteome</keyword>
<name>A0AAX1N5L1_9BACT</name>
<dbReference type="SUPFAM" id="SSF55729">
    <property type="entry name" value="Acyl-CoA N-acyltransferases (Nat)"/>
    <property type="match status" value="1"/>
</dbReference>
<dbReference type="PANTHER" id="PTHR43617">
    <property type="entry name" value="L-AMINO ACID N-ACETYLTRANSFERASE"/>
    <property type="match status" value="1"/>
</dbReference>
<sequence>MEPKTEIDYTISLCDVSEIDRIAPLWKKLYAYHHTMRHHTVHEPTDADWNRRKTKLRDKACDMIVLIAVSENQPVGYLVASLQKLEPTCGEVDSLFVREDLRSDGIGGALLEEALNWFNYKGVIRKKLAVGIENERVLRFYERYGFKAKRVILEG</sequence>
<dbReference type="Pfam" id="PF00583">
    <property type="entry name" value="Acetyltransf_1"/>
    <property type="match status" value="1"/>
</dbReference>
<dbReference type="Gene3D" id="3.40.630.30">
    <property type="match status" value="1"/>
</dbReference>
<gene>
    <name evidence="2" type="ORF">KMW28_17690</name>
</gene>
<accession>A0AAX1N5L1</accession>
<proteinExistence type="predicted"/>
<dbReference type="PROSITE" id="PS51186">
    <property type="entry name" value="GNAT"/>
    <property type="match status" value="1"/>
</dbReference>
<protein>
    <submittedName>
        <fullName evidence="2">GNAT family N-acetyltransferase</fullName>
    </submittedName>
</protein>
<reference evidence="2 3" key="1">
    <citation type="submission" date="2021-05" db="EMBL/GenBank/DDBJ databases">
        <title>Comparative genomic studies on the polysaccharide-degrading batcterial strains of the Flammeovirga genus.</title>
        <authorList>
            <person name="Zewei F."/>
            <person name="Zheng Z."/>
            <person name="Yu L."/>
            <person name="Ruyue G."/>
            <person name="Yanhong M."/>
            <person name="Yuanyuan C."/>
            <person name="Jingyan G."/>
            <person name="Wenjun H."/>
        </authorList>
    </citation>
    <scope>NUCLEOTIDE SEQUENCE [LARGE SCALE GENOMIC DNA]</scope>
    <source>
        <strain evidence="2 3">NBRC:100898</strain>
    </source>
</reference>
<feature type="domain" description="N-acetyltransferase" evidence="1">
    <location>
        <begin position="9"/>
        <end position="155"/>
    </location>
</feature>
<evidence type="ECO:0000313" key="2">
    <source>
        <dbReference type="EMBL" id="QWG01475.1"/>
    </source>
</evidence>
<dbReference type="AlphaFoldDB" id="A0AAX1N5L1"/>
<dbReference type="Proteomes" id="UP000678679">
    <property type="component" value="Chromosome 1"/>
</dbReference>
<evidence type="ECO:0000259" key="1">
    <source>
        <dbReference type="PROSITE" id="PS51186"/>
    </source>
</evidence>
<organism evidence="2 3">
    <name type="scientific">Flammeovirga yaeyamensis</name>
    <dbReference type="NCBI Taxonomy" id="367791"/>
    <lineage>
        <taxon>Bacteria</taxon>
        <taxon>Pseudomonadati</taxon>
        <taxon>Bacteroidota</taxon>
        <taxon>Cytophagia</taxon>
        <taxon>Cytophagales</taxon>
        <taxon>Flammeovirgaceae</taxon>
        <taxon>Flammeovirga</taxon>
    </lineage>
</organism>
<dbReference type="EMBL" id="CP076132">
    <property type="protein sequence ID" value="QWG01475.1"/>
    <property type="molecule type" value="Genomic_DNA"/>
</dbReference>
<evidence type="ECO:0000313" key="3">
    <source>
        <dbReference type="Proteomes" id="UP000678679"/>
    </source>
</evidence>
<dbReference type="InterPro" id="IPR050276">
    <property type="entry name" value="MshD_Acetyltransferase"/>
</dbReference>
<dbReference type="CDD" id="cd04301">
    <property type="entry name" value="NAT_SF"/>
    <property type="match status" value="1"/>
</dbReference>
<dbReference type="InterPro" id="IPR000182">
    <property type="entry name" value="GNAT_dom"/>
</dbReference>
<dbReference type="RefSeq" id="WP_169662955.1">
    <property type="nucleotide sequence ID" value="NZ_CP076132.1"/>
</dbReference>
<dbReference type="InterPro" id="IPR016181">
    <property type="entry name" value="Acyl_CoA_acyltransferase"/>
</dbReference>
<dbReference type="KEGG" id="fya:KMW28_17690"/>
<dbReference type="GO" id="GO:0016747">
    <property type="term" value="F:acyltransferase activity, transferring groups other than amino-acyl groups"/>
    <property type="evidence" value="ECO:0007669"/>
    <property type="project" value="InterPro"/>
</dbReference>